<gene>
    <name evidence="6" type="ORF">DASC09_044030</name>
</gene>
<feature type="region of interest" description="Disordered" evidence="4">
    <location>
        <begin position="1"/>
        <end position="388"/>
    </location>
</feature>
<dbReference type="Pfam" id="PF02854">
    <property type="entry name" value="MIF4G"/>
    <property type="match status" value="1"/>
</dbReference>
<evidence type="ECO:0000259" key="5">
    <source>
        <dbReference type="PROSITE" id="PS51366"/>
    </source>
</evidence>
<feature type="compositionally biased region" description="Basic and acidic residues" evidence="4">
    <location>
        <begin position="143"/>
        <end position="155"/>
    </location>
</feature>
<reference evidence="6 7" key="1">
    <citation type="journal article" date="2023" name="Elife">
        <title>Identification of key yeast species and microbe-microbe interactions impacting larval growth of Drosophila in the wild.</title>
        <authorList>
            <person name="Mure A."/>
            <person name="Sugiura Y."/>
            <person name="Maeda R."/>
            <person name="Honda K."/>
            <person name="Sakurai N."/>
            <person name="Takahashi Y."/>
            <person name="Watada M."/>
            <person name="Katoh T."/>
            <person name="Gotoh A."/>
            <person name="Gotoh Y."/>
            <person name="Taniguchi I."/>
            <person name="Nakamura K."/>
            <person name="Hayashi T."/>
            <person name="Katayama T."/>
            <person name="Uemura T."/>
            <person name="Hattori Y."/>
        </authorList>
    </citation>
    <scope>NUCLEOTIDE SEQUENCE [LARGE SCALE GENOMIC DNA]</scope>
    <source>
        <strain evidence="6 7">SC-9</strain>
    </source>
</reference>
<dbReference type="PROSITE" id="PS51366">
    <property type="entry name" value="MI"/>
    <property type="match status" value="1"/>
</dbReference>
<dbReference type="GO" id="GO:0042274">
    <property type="term" value="P:ribosomal small subunit biogenesis"/>
    <property type="evidence" value="ECO:0007669"/>
    <property type="project" value="TreeGrafter"/>
</dbReference>
<keyword evidence="3" id="KW-0539">Nucleus</keyword>
<dbReference type="PANTHER" id="PTHR18034:SF4">
    <property type="entry name" value="NUCLEOLAR MIF4G DOMAIN-CONTAINING PROTEIN 1"/>
    <property type="match status" value="1"/>
</dbReference>
<comment type="caution">
    <text evidence="6">The sequence shown here is derived from an EMBL/GenBank/DDBJ whole genome shotgun (WGS) entry which is preliminary data.</text>
</comment>
<feature type="compositionally biased region" description="Basic and acidic residues" evidence="4">
    <location>
        <begin position="291"/>
        <end position="326"/>
    </location>
</feature>
<feature type="compositionally biased region" description="Basic and acidic residues" evidence="4">
    <location>
        <begin position="230"/>
        <end position="244"/>
    </location>
</feature>
<dbReference type="SMART" id="SM00544">
    <property type="entry name" value="MA3"/>
    <property type="match status" value="1"/>
</dbReference>
<feature type="compositionally biased region" description="Acidic residues" evidence="4">
    <location>
        <begin position="170"/>
        <end position="186"/>
    </location>
</feature>
<dbReference type="PANTHER" id="PTHR18034">
    <property type="entry name" value="CELL CYCLE CONTROL PROTEIN CWF22-RELATED"/>
    <property type="match status" value="1"/>
</dbReference>
<evidence type="ECO:0000256" key="1">
    <source>
        <dbReference type="ARBA" id="ARBA00004604"/>
    </source>
</evidence>
<dbReference type="GeneID" id="90075053"/>
<keyword evidence="7" id="KW-1185">Reference proteome</keyword>
<feature type="compositionally biased region" description="Basic and acidic residues" evidence="4">
    <location>
        <begin position="15"/>
        <end position="31"/>
    </location>
</feature>
<dbReference type="GO" id="GO:0005730">
    <property type="term" value="C:nucleolus"/>
    <property type="evidence" value="ECO:0007669"/>
    <property type="project" value="UniProtKB-SubCell"/>
</dbReference>
<dbReference type="SUPFAM" id="SSF48371">
    <property type="entry name" value="ARM repeat"/>
    <property type="match status" value="1"/>
</dbReference>
<name>A0AAV5QSF9_9ASCO</name>
<feature type="compositionally biased region" description="Acidic residues" evidence="4">
    <location>
        <begin position="327"/>
        <end position="347"/>
    </location>
</feature>
<dbReference type="Pfam" id="PF02847">
    <property type="entry name" value="MA3"/>
    <property type="match status" value="1"/>
</dbReference>
<feature type="compositionally biased region" description="Acidic residues" evidence="4">
    <location>
        <begin position="446"/>
        <end position="466"/>
    </location>
</feature>
<dbReference type="InterPro" id="IPR050781">
    <property type="entry name" value="CWC22_splicing_factor"/>
</dbReference>
<dbReference type="InterPro" id="IPR003890">
    <property type="entry name" value="MIF4G-like_typ-3"/>
</dbReference>
<comment type="subcellular location">
    <subcellularLocation>
        <location evidence="1">Nucleus</location>
        <location evidence="1">Nucleolus</location>
    </subcellularLocation>
</comment>
<comment type="similarity">
    <text evidence="2">Belongs to the CWC22 family.</text>
</comment>
<evidence type="ECO:0000256" key="4">
    <source>
        <dbReference type="SAM" id="MobiDB-lite"/>
    </source>
</evidence>
<feature type="compositionally biased region" description="Acidic residues" evidence="4">
    <location>
        <begin position="124"/>
        <end position="138"/>
    </location>
</feature>
<dbReference type="InterPro" id="IPR003891">
    <property type="entry name" value="Initiation_fac_eIF4g_MI"/>
</dbReference>
<proteinExistence type="inferred from homology"/>
<evidence type="ECO:0000256" key="3">
    <source>
        <dbReference type="ARBA" id="ARBA00023242"/>
    </source>
</evidence>
<evidence type="ECO:0000313" key="7">
    <source>
        <dbReference type="Proteomes" id="UP001360560"/>
    </source>
</evidence>
<protein>
    <submittedName>
        <fullName evidence="6">Sgd1 protein</fullName>
    </submittedName>
</protein>
<feature type="domain" description="MI" evidence="5">
    <location>
        <begin position="818"/>
        <end position="964"/>
    </location>
</feature>
<feature type="compositionally biased region" description="Basic residues" evidence="4">
    <location>
        <begin position="48"/>
        <end position="59"/>
    </location>
</feature>
<sequence>MKEKHGIRLPGVLLDEIRSKEDAGGLPDRKFKNGLNKRKASRRDLRKEKRTLKKQKQNHSKVSSTSKEEEKSKPKLTSSLKNKETSLKSSFRDSSASKKKSVVFDESLNTTKSVKPAYKKSDFFDEEDMGDEDSDLDENPPNAKKERPKTSKEIMEELNGFNQDKHGDEDFSDFSGDSDEMSDLEGPDQPQTPSEVFAALQRAKMNKSSKPPKKQAPEPPKAKTKAKAKTAKEIMEELNGKNDNVEEEEEDFSDFSGDSDEMSDLEGPDQPQTAEEVFAALKRAKMGNVETGKKSTKKSEQPKKETKTKTAKEIMEELGGKNHKQEDYDDDFSDFSGDSDEMSDLEGPDQPQTAEEVFVALKKAKMGVNSATKKPEPKKEKSKKEKKLSIPAFLQDDLRRDEEEMKFYAKKLGLKDMKLSKADDDDFIGGLFDGLDFMNDYGAGEDGGEDEGEYDDESGEDDDDIPEEPKIKENPYVAPTSAIEEKPKKYIPPALRKLQLSEDEQERLKIQRAIKGQLNKLSEVNILVIANEINSLYFDNSRHLVNETLTKTILESIYLQTKLLDSFVVLHAALVAAMYRLQGTEFLVHFIQSLVENYEKYYESNLENKKKESSNLLSLLTFCYTLQVVNCNLIYDIIKVLIGNFNEYNSELLLRMINNTGSQLRSDDPSALKEIVLMMYENTKGKKLTPRMEFLIESIEDLKNNKMNKRRNEVTENNYQLIIKMKKFLGSINNNKNHDPLTVTLDDLHNIDKRGKWWLTGSAWKGREPESKSEQMTSGTVDDETIFENLNAEAIDDIIDSSEPNWLELARAYRMNNDIRRAIFISIMSSDDYIDAFTKLDKLQLKRSQQKDIPSILLHCQQLEPGFNKFYALLAGKLCSEHLYRKTLQFCLWNLIKELNGDDDDGDSDSDDGNVFKSQIKSSIDNEVESEDIKLQKLINSAKFFGFLMGIGSLQLNLFRVVNFLTINEDTRLFLEITFITFFEEVIKKSEPEGGNKKKSDSFNDKILNQRFDKISDPVLIKGIQLFLRKRVKNSSFVKNKYKKKISWAIDAICDIKSDGDDGADEY</sequence>
<dbReference type="SMART" id="SM00543">
    <property type="entry name" value="MIF4G"/>
    <property type="match status" value="1"/>
</dbReference>
<organism evidence="6 7">
    <name type="scientific">Saccharomycopsis crataegensis</name>
    <dbReference type="NCBI Taxonomy" id="43959"/>
    <lineage>
        <taxon>Eukaryota</taxon>
        <taxon>Fungi</taxon>
        <taxon>Dikarya</taxon>
        <taxon>Ascomycota</taxon>
        <taxon>Saccharomycotina</taxon>
        <taxon>Saccharomycetes</taxon>
        <taxon>Saccharomycopsidaceae</taxon>
        <taxon>Saccharomycopsis</taxon>
    </lineage>
</organism>
<feature type="compositionally biased region" description="Basic residues" evidence="4">
    <location>
        <begin position="204"/>
        <end position="213"/>
    </location>
</feature>
<evidence type="ECO:0000256" key="2">
    <source>
        <dbReference type="ARBA" id="ARBA00006856"/>
    </source>
</evidence>
<dbReference type="InterPro" id="IPR016024">
    <property type="entry name" value="ARM-type_fold"/>
</dbReference>
<dbReference type="Proteomes" id="UP001360560">
    <property type="component" value="Unassembled WGS sequence"/>
</dbReference>
<feature type="compositionally biased region" description="Acidic residues" evidence="4">
    <location>
        <begin position="245"/>
        <end position="267"/>
    </location>
</feature>
<dbReference type="RefSeq" id="XP_064854074.1">
    <property type="nucleotide sequence ID" value="XM_064998002.1"/>
</dbReference>
<dbReference type="GO" id="GO:0003723">
    <property type="term" value="F:RNA binding"/>
    <property type="evidence" value="ECO:0007669"/>
    <property type="project" value="InterPro"/>
</dbReference>
<feature type="compositionally biased region" description="Basic and acidic residues" evidence="4">
    <location>
        <begin position="373"/>
        <end position="383"/>
    </location>
</feature>
<feature type="region of interest" description="Disordered" evidence="4">
    <location>
        <begin position="440"/>
        <end position="473"/>
    </location>
</feature>
<dbReference type="EMBL" id="BTFZ01000011">
    <property type="protein sequence ID" value="GMM37078.1"/>
    <property type="molecule type" value="Genomic_DNA"/>
</dbReference>
<evidence type="ECO:0000313" key="6">
    <source>
        <dbReference type="EMBL" id="GMM37078.1"/>
    </source>
</evidence>
<dbReference type="Gene3D" id="1.25.40.180">
    <property type="match status" value="1"/>
</dbReference>
<dbReference type="AlphaFoldDB" id="A0AAV5QSF9"/>
<accession>A0AAV5QSF9</accession>